<dbReference type="SUPFAM" id="SSF47203">
    <property type="entry name" value="Acyl-CoA dehydrogenase C-terminal domain-like"/>
    <property type="match status" value="1"/>
</dbReference>
<feature type="non-terminal residue" evidence="3">
    <location>
        <position position="1"/>
    </location>
</feature>
<evidence type="ECO:0000256" key="1">
    <source>
        <dbReference type="ARBA" id="ARBA00022630"/>
    </source>
</evidence>
<dbReference type="InterPro" id="IPR036250">
    <property type="entry name" value="AcylCo_DH-like_C"/>
</dbReference>
<evidence type="ECO:0000259" key="2">
    <source>
        <dbReference type="Pfam" id="PF00441"/>
    </source>
</evidence>
<sequence>AYEMLGAHATGTGGFRFDHVDLGADQLFVPPGLAFRAAMEAIDIARIVVSAMCAGMLRRGLETAVDYLKNRQAFGAPLSERQGLQWMLADVATDLEASIALTRAASAALDEGDPTMGVRAAHAKKFATRVTMDGLSQCMQALGANGFRQDRPLARHLAGAKMAQYLDGTTEIQNVVIARSLFGS</sequence>
<dbReference type="AlphaFoldDB" id="W4M724"/>
<organism evidence="3 4">
    <name type="scientific">Candidatus Entotheonella gemina</name>
    <dbReference type="NCBI Taxonomy" id="1429439"/>
    <lineage>
        <taxon>Bacteria</taxon>
        <taxon>Pseudomonadati</taxon>
        <taxon>Nitrospinota/Tectimicrobiota group</taxon>
        <taxon>Candidatus Tectimicrobiota</taxon>
        <taxon>Candidatus Entotheonellia</taxon>
        <taxon>Candidatus Entotheonellales</taxon>
        <taxon>Candidatus Entotheonellaceae</taxon>
        <taxon>Candidatus Entotheonella</taxon>
    </lineage>
</organism>
<dbReference type="PANTHER" id="PTHR43884:SF12">
    <property type="entry name" value="ISOVALERYL-COA DEHYDROGENASE, MITOCHONDRIAL-RELATED"/>
    <property type="match status" value="1"/>
</dbReference>
<proteinExistence type="predicted"/>
<accession>W4M724</accession>
<dbReference type="PANTHER" id="PTHR43884">
    <property type="entry name" value="ACYL-COA DEHYDROGENASE"/>
    <property type="match status" value="1"/>
</dbReference>
<keyword evidence="4" id="KW-1185">Reference proteome</keyword>
<evidence type="ECO:0000313" key="3">
    <source>
        <dbReference type="EMBL" id="ETX06005.1"/>
    </source>
</evidence>
<dbReference type="GO" id="GO:0003995">
    <property type="term" value="F:acyl-CoA dehydrogenase activity"/>
    <property type="evidence" value="ECO:0007669"/>
    <property type="project" value="TreeGrafter"/>
</dbReference>
<dbReference type="Proteomes" id="UP000019140">
    <property type="component" value="Unassembled WGS sequence"/>
</dbReference>
<name>W4M724_9BACT</name>
<gene>
    <name evidence="3" type="ORF">ETSY2_19620</name>
</gene>
<dbReference type="Pfam" id="PF00441">
    <property type="entry name" value="Acyl-CoA_dh_1"/>
    <property type="match status" value="1"/>
</dbReference>
<dbReference type="CDD" id="cd00567">
    <property type="entry name" value="ACAD"/>
    <property type="match status" value="1"/>
</dbReference>
<dbReference type="Gene3D" id="1.20.140.10">
    <property type="entry name" value="Butyryl-CoA Dehydrogenase, subunit A, domain 3"/>
    <property type="match status" value="1"/>
</dbReference>
<dbReference type="EMBL" id="AZHX01000806">
    <property type="protein sequence ID" value="ETX06005.1"/>
    <property type="molecule type" value="Genomic_DNA"/>
</dbReference>
<feature type="domain" description="Acyl-CoA dehydrogenase/oxidase C-terminal" evidence="2">
    <location>
        <begin position="35"/>
        <end position="181"/>
    </location>
</feature>
<dbReference type="HOGENOM" id="CLU_1464153_0_0_7"/>
<comment type="caution">
    <text evidence="3">The sequence shown here is derived from an EMBL/GenBank/DDBJ whole genome shotgun (WGS) entry which is preliminary data.</text>
</comment>
<keyword evidence="1" id="KW-0285">Flavoprotein</keyword>
<reference evidence="3 4" key="1">
    <citation type="journal article" date="2014" name="Nature">
        <title>An environmental bacterial taxon with a large and distinct metabolic repertoire.</title>
        <authorList>
            <person name="Wilson M.C."/>
            <person name="Mori T."/>
            <person name="Ruckert C."/>
            <person name="Uria A.R."/>
            <person name="Helf M.J."/>
            <person name="Takada K."/>
            <person name="Gernert C."/>
            <person name="Steffens U.A."/>
            <person name="Heycke N."/>
            <person name="Schmitt S."/>
            <person name="Rinke C."/>
            <person name="Helfrich E.J."/>
            <person name="Brachmann A.O."/>
            <person name="Gurgui C."/>
            <person name="Wakimoto T."/>
            <person name="Kracht M."/>
            <person name="Crusemann M."/>
            <person name="Hentschel U."/>
            <person name="Abe I."/>
            <person name="Matsunaga S."/>
            <person name="Kalinowski J."/>
            <person name="Takeyama H."/>
            <person name="Piel J."/>
        </authorList>
    </citation>
    <scope>NUCLEOTIDE SEQUENCE [LARGE SCALE GENOMIC DNA]</scope>
    <source>
        <strain evidence="4">TSY2</strain>
    </source>
</reference>
<evidence type="ECO:0000313" key="4">
    <source>
        <dbReference type="Proteomes" id="UP000019140"/>
    </source>
</evidence>
<dbReference type="InterPro" id="IPR009075">
    <property type="entry name" value="AcylCo_DH/oxidase_C"/>
</dbReference>
<protein>
    <recommendedName>
        <fullName evidence="2">Acyl-CoA dehydrogenase/oxidase C-terminal domain-containing protein</fullName>
    </recommendedName>
</protein>